<dbReference type="RefSeq" id="XP_060292127.1">
    <property type="nucleotide sequence ID" value="XM_060435287.1"/>
</dbReference>
<accession>A0AA40A0H3</accession>
<sequence>MASSSNPGQPPASAPQIPVAAKQNEYFVPRDGIDREVIVSDMCSYLGNDATVRLGTFESPDGKVIRGYYVTAYRNLTSVGNLNNGCDGASAETFLTKAMVQGLKADSARWEQERRASSRTAASSRQSASSPQQRSGYTVQENRRTSASSRQSASSSQRQSDYIIWKNRQANPYRIGISPLGDPLSFSDPSALGYPSTSSVPDLYAYPTPPQAPGQQYGYPSTSSVPGPYAYPTPPPAPGQYDYPPTSSVPGPYAYPTPPPAPGQYDYSPGQYDYPPSTSVPSHPALATRPLFPRSPVAPPYLSRYDYPPSTSVPGHPALATRPFHPRSPVAPPNPGQSDQGSPAGTSGLSGHYYDPGPQMSTSDGNTTSMAPAGAATDSGYASMSHVPNKATLPPVVESGPNIGTIGPDLEIEQSVDENLFPENDTATVYSAADHLDDYHLNVYESELADGLANWVRMLQPDVTAKKTMADTLPDLLRNFALRLGQHSTTQSENSVMYFVHRYRHNIARRFREALLATANDEDASSKPQELVDKEKLRDSVQRWLENLTDEPSLVDDVPEAPPAKLDEQEMAAIPDEQKYREVAFKSPAYKWLLASLGKNAGLSTGSPDDATAVIRSQISKALPRAKAVSSKVASDVHAIAIRCDCDVETFVRHEYPDTAGEFKLGEVIAITGFPTDAQALTCLAYMEQTWPSTGGDVLSAVQRAFQSGKPASGKRSYRCLRPGQLTAMLPIEELSDRTRITASAFDGSLTLEVEGTVDVITEMAEQIIWLAAALRSSEGDELTYCTPFIKQITNSEGKRQADVGFDLSVRELDQKPNGTCWHAMFRNPVVVRGYPIRRRPHDGVGLEVPLHIMAGLGQATHVTEFLGKSYIKGFASMFVAVDQTDGVCNWHHLYNSDGTRISYNEAGDTSAGQVPAHVLSTSRHIVGWCTKTSILAGSSNANYKVKRSGLPQAGRDFALDKISLSCGQMITGGATFSIGKKDVPIHVSKGGYVEKLRWITQRHVVLWDVEAKRGWMVDGATALHHLLRGSLEHSRTDSFRSEFLFDFSKLKDGSAIEVLLKPEHRRLLLYPSKEETHTETITGVDGETRTETKTKITYTTLGNKVEEIYTYLERMIEHKSQIENTKGFNAKVRLRRHLEGWDFSDLATNHDPSHLRVATLPASAFSWVELTRIAQAMTLFGKGFGDLLSPTTDSARNRCSSWGSVPTAKHYLCVRVADLQNIAEDSGGDILADPIHISPDLVWMNPSRDDPFGCVCDATQTLGKHPSPVQQLVPSSWRRIATGSSLSLIGIGDRAVIFGQGNGFQWTWPDGKGVMQPQSNITPDSPAGTTSSSANDSSSASHTSQSVAGASPLTPDTPMSSLSTQANMSVQSPQGKGTPELSTTSSSESSSPARSSPAPPRSDTATPERNKAEEEGTCAEPTNTVVGVKKGGILRRAWAISFWRR</sequence>
<keyword evidence="3" id="KW-1185">Reference proteome</keyword>
<proteinExistence type="predicted"/>
<dbReference type="EMBL" id="JAUIRO010000007">
    <property type="protein sequence ID" value="KAK0707033.1"/>
    <property type="molecule type" value="Genomic_DNA"/>
</dbReference>
<feature type="compositionally biased region" description="Basic and acidic residues" evidence="1">
    <location>
        <begin position="106"/>
        <end position="116"/>
    </location>
</feature>
<feature type="region of interest" description="Disordered" evidence="1">
    <location>
        <begin position="308"/>
        <end position="387"/>
    </location>
</feature>
<feature type="region of interest" description="Disordered" evidence="1">
    <location>
        <begin position="1309"/>
        <end position="1424"/>
    </location>
</feature>
<gene>
    <name evidence="2" type="ORF">B0T26DRAFT_482928</name>
</gene>
<dbReference type="GeneID" id="85318557"/>
<name>A0AA40A0H3_9PEZI</name>
<feature type="compositionally biased region" description="Low complexity" evidence="1">
    <location>
        <begin position="146"/>
        <end position="160"/>
    </location>
</feature>
<comment type="caution">
    <text evidence="2">The sequence shown here is derived from an EMBL/GenBank/DDBJ whole genome shotgun (WGS) entry which is preliminary data.</text>
</comment>
<feature type="compositionally biased region" description="Low complexity" evidence="1">
    <location>
        <begin position="213"/>
        <end position="228"/>
    </location>
</feature>
<evidence type="ECO:0000313" key="2">
    <source>
        <dbReference type="EMBL" id="KAK0707033.1"/>
    </source>
</evidence>
<feature type="region of interest" description="Disordered" evidence="1">
    <location>
        <begin position="202"/>
        <end position="294"/>
    </location>
</feature>
<evidence type="ECO:0000313" key="3">
    <source>
        <dbReference type="Proteomes" id="UP001172101"/>
    </source>
</evidence>
<dbReference type="Proteomes" id="UP001172101">
    <property type="component" value="Unassembled WGS sequence"/>
</dbReference>
<feature type="compositionally biased region" description="Polar residues" evidence="1">
    <location>
        <begin position="1358"/>
        <end position="1376"/>
    </location>
</feature>
<dbReference type="PANTHER" id="PTHR39609">
    <property type="entry name" value="RFEG-RELATED"/>
    <property type="match status" value="1"/>
</dbReference>
<feature type="compositionally biased region" description="Pro residues" evidence="1">
    <location>
        <begin position="229"/>
        <end position="238"/>
    </location>
</feature>
<organism evidence="2 3">
    <name type="scientific">Lasiosphaeria miniovina</name>
    <dbReference type="NCBI Taxonomy" id="1954250"/>
    <lineage>
        <taxon>Eukaryota</taxon>
        <taxon>Fungi</taxon>
        <taxon>Dikarya</taxon>
        <taxon>Ascomycota</taxon>
        <taxon>Pezizomycotina</taxon>
        <taxon>Sordariomycetes</taxon>
        <taxon>Sordariomycetidae</taxon>
        <taxon>Sordariales</taxon>
        <taxon>Lasiosphaeriaceae</taxon>
        <taxon>Lasiosphaeria</taxon>
    </lineage>
</organism>
<feature type="compositionally biased region" description="Low complexity" evidence="1">
    <location>
        <begin position="1328"/>
        <end position="1347"/>
    </location>
</feature>
<reference evidence="2" key="1">
    <citation type="submission" date="2023-06" db="EMBL/GenBank/DDBJ databases">
        <title>Genome-scale phylogeny and comparative genomics of the fungal order Sordariales.</title>
        <authorList>
            <consortium name="Lawrence Berkeley National Laboratory"/>
            <person name="Hensen N."/>
            <person name="Bonometti L."/>
            <person name="Westerberg I."/>
            <person name="Brannstrom I.O."/>
            <person name="Guillou S."/>
            <person name="Cros-Aarteil S."/>
            <person name="Calhoun S."/>
            <person name="Haridas S."/>
            <person name="Kuo A."/>
            <person name="Mondo S."/>
            <person name="Pangilinan J."/>
            <person name="Riley R."/>
            <person name="LaButti K."/>
            <person name="Andreopoulos B."/>
            <person name="Lipzen A."/>
            <person name="Chen C."/>
            <person name="Yanf M."/>
            <person name="Daum C."/>
            <person name="Ng V."/>
            <person name="Clum A."/>
            <person name="Steindorff A."/>
            <person name="Ohm R."/>
            <person name="Martin F."/>
            <person name="Silar P."/>
            <person name="Natvig D."/>
            <person name="Lalanne C."/>
            <person name="Gautier V."/>
            <person name="Ament-velasquez S.L."/>
            <person name="Kruys A."/>
            <person name="Hutchinson M.I."/>
            <person name="Powell A.J."/>
            <person name="Barry K."/>
            <person name="Miller A.N."/>
            <person name="Grigoriev I.V."/>
            <person name="Debuchy R."/>
            <person name="Gladieux P."/>
            <person name="Thoren M.H."/>
            <person name="Johannesson H."/>
        </authorList>
    </citation>
    <scope>NUCLEOTIDE SEQUENCE</scope>
    <source>
        <strain evidence="2">SMH2392-1A</strain>
    </source>
</reference>
<protein>
    <submittedName>
        <fullName evidence="2">Uncharacterized protein</fullName>
    </submittedName>
</protein>
<feature type="region of interest" description="Disordered" evidence="1">
    <location>
        <begin position="106"/>
        <end position="160"/>
    </location>
</feature>
<feature type="compositionally biased region" description="Low complexity" evidence="1">
    <location>
        <begin position="239"/>
        <end position="252"/>
    </location>
</feature>
<evidence type="ECO:0000256" key="1">
    <source>
        <dbReference type="SAM" id="MobiDB-lite"/>
    </source>
</evidence>
<dbReference type="PANTHER" id="PTHR39609:SF1">
    <property type="entry name" value="RFEG"/>
    <property type="match status" value="1"/>
</dbReference>
<feature type="compositionally biased region" description="Polar residues" evidence="1">
    <location>
        <begin position="359"/>
        <end position="370"/>
    </location>
</feature>
<feature type="compositionally biased region" description="Low complexity" evidence="1">
    <location>
        <begin position="1379"/>
        <end position="1406"/>
    </location>
</feature>
<feature type="compositionally biased region" description="Polar residues" evidence="1">
    <location>
        <begin position="336"/>
        <end position="349"/>
    </location>
</feature>
<feature type="compositionally biased region" description="Pro residues" evidence="1">
    <location>
        <begin position="253"/>
        <end position="262"/>
    </location>
</feature>
<feature type="compositionally biased region" description="Low complexity" evidence="1">
    <location>
        <begin position="118"/>
        <end position="135"/>
    </location>
</feature>